<dbReference type="Proteomes" id="UP000805193">
    <property type="component" value="Unassembled WGS sequence"/>
</dbReference>
<accession>A0AC60QZT5</accession>
<sequence>MLSGDVETNPGPTLEEIMKQLTAIASDVKEIKEGRTATDALIAETNARRANIEDRVDGLSNMAVSVAAFEAKF</sequence>
<dbReference type="EMBL" id="JABSTQ010000846">
    <property type="protein sequence ID" value="KAG0445154.1"/>
    <property type="molecule type" value="Genomic_DNA"/>
</dbReference>
<gene>
    <name evidence="1" type="ORF">HPB47_019075</name>
</gene>
<reference evidence="1 2" key="1">
    <citation type="journal article" date="2020" name="Cell">
        <title>Large-Scale Comparative Analyses of Tick Genomes Elucidate Their Genetic Diversity and Vector Capacities.</title>
        <authorList>
            <consortium name="Tick Genome and Microbiome Consortium (TIGMIC)"/>
            <person name="Jia N."/>
            <person name="Wang J."/>
            <person name="Shi W."/>
            <person name="Du L."/>
            <person name="Sun Y."/>
            <person name="Zhan W."/>
            <person name="Jiang J.F."/>
            <person name="Wang Q."/>
            <person name="Zhang B."/>
            <person name="Ji P."/>
            <person name="Bell-Sakyi L."/>
            <person name="Cui X.M."/>
            <person name="Yuan T.T."/>
            <person name="Jiang B.G."/>
            <person name="Yang W.F."/>
            <person name="Lam T.T."/>
            <person name="Chang Q.C."/>
            <person name="Ding S.J."/>
            <person name="Wang X.J."/>
            <person name="Zhu J.G."/>
            <person name="Ruan X.D."/>
            <person name="Zhao L."/>
            <person name="Wei J.T."/>
            <person name="Ye R.Z."/>
            <person name="Que T.C."/>
            <person name="Du C.H."/>
            <person name="Zhou Y.H."/>
            <person name="Cheng J.X."/>
            <person name="Dai P.F."/>
            <person name="Guo W.B."/>
            <person name="Han X.H."/>
            <person name="Huang E.J."/>
            <person name="Li L.F."/>
            <person name="Wei W."/>
            <person name="Gao Y.C."/>
            <person name="Liu J.Z."/>
            <person name="Shao H.Z."/>
            <person name="Wang X."/>
            <person name="Wang C.C."/>
            <person name="Yang T.C."/>
            <person name="Huo Q.B."/>
            <person name="Li W."/>
            <person name="Chen H.Y."/>
            <person name="Chen S.E."/>
            <person name="Zhou L.G."/>
            <person name="Ni X.B."/>
            <person name="Tian J.H."/>
            <person name="Sheng Y."/>
            <person name="Liu T."/>
            <person name="Pan Y.S."/>
            <person name="Xia L.Y."/>
            <person name="Li J."/>
            <person name="Zhao F."/>
            <person name="Cao W.C."/>
        </authorList>
    </citation>
    <scope>NUCLEOTIDE SEQUENCE [LARGE SCALE GENOMIC DNA]</scope>
    <source>
        <strain evidence="1">Iper-2018</strain>
    </source>
</reference>
<protein>
    <submittedName>
        <fullName evidence="1">Uncharacterized protein</fullName>
    </submittedName>
</protein>
<evidence type="ECO:0000313" key="1">
    <source>
        <dbReference type="EMBL" id="KAG0445154.1"/>
    </source>
</evidence>
<feature type="non-terminal residue" evidence="1">
    <location>
        <position position="73"/>
    </location>
</feature>
<evidence type="ECO:0000313" key="2">
    <source>
        <dbReference type="Proteomes" id="UP000805193"/>
    </source>
</evidence>
<name>A0AC60QZT5_IXOPE</name>
<organism evidence="1 2">
    <name type="scientific">Ixodes persulcatus</name>
    <name type="common">Taiga tick</name>
    <dbReference type="NCBI Taxonomy" id="34615"/>
    <lineage>
        <taxon>Eukaryota</taxon>
        <taxon>Metazoa</taxon>
        <taxon>Ecdysozoa</taxon>
        <taxon>Arthropoda</taxon>
        <taxon>Chelicerata</taxon>
        <taxon>Arachnida</taxon>
        <taxon>Acari</taxon>
        <taxon>Parasitiformes</taxon>
        <taxon>Ixodida</taxon>
        <taxon>Ixodoidea</taxon>
        <taxon>Ixodidae</taxon>
        <taxon>Ixodinae</taxon>
        <taxon>Ixodes</taxon>
    </lineage>
</organism>
<comment type="caution">
    <text evidence="1">The sequence shown here is derived from an EMBL/GenBank/DDBJ whole genome shotgun (WGS) entry which is preliminary data.</text>
</comment>
<keyword evidence="2" id="KW-1185">Reference proteome</keyword>
<proteinExistence type="predicted"/>